<name>A0A9N8ES62_9STRA</name>
<gene>
    <name evidence="1" type="ORF">SEMRO_1799_G298420.1</name>
</gene>
<dbReference type="EMBL" id="CAICTM010001797">
    <property type="protein sequence ID" value="CAB9526251.1"/>
    <property type="molecule type" value="Genomic_DNA"/>
</dbReference>
<evidence type="ECO:0000313" key="2">
    <source>
        <dbReference type="Proteomes" id="UP001153069"/>
    </source>
</evidence>
<dbReference type="Gene3D" id="2.60.120.1390">
    <property type="match status" value="2"/>
</dbReference>
<comment type="caution">
    <text evidence="1">The sequence shown here is derived from an EMBL/GenBank/DDBJ whole genome shotgun (WGS) entry which is preliminary data.</text>
</comment>
<dbReference type="InterPro" id="IPR021345">
    <property type="entry name" value="DUF2961"/>
</dbReference>
<dbReference type="OrthoDB" id="9970989at2759"/>
<proteinExistence type="predicted"/>
<keyword evidence="2" id="KW-1185">Reference proteome</keyword>
<sequence length="395" mass="43698">MPAPLLDFDDDDWVQVSVEEAKLDGGPSSNHGGLNGSTTCTVPQAGNNGITLSGAGISNVTSFGTMGKGERILRLGMEAVLIDHLGDPGCLTHFWFGGNFPGVENTRIRYYVDGEENPSIDMELYLGHGIGFGDNSHVPWITKHIGKVGRKNGIHNNYRIPFSFSIRVTAERVSKTSDEVDKSIEPISQDEKDDKTVPPSWWIIRGLTGGWVSFDGRMLPSSPRLRLHLAKLENYTAKPLEEFNLCNIVPPDDIGGSGETSIGALFQVTIVAQSTTLAFLEACMRAYHAKPSREDDSDTPFMMLSSGLEDYFLGTYYFDSGSYQSDISGLTHFDRSNSSFSAYRFHDQDLVLIPSTGLRLTCRCGETEHGTKDKGAYMHPQPTTYTTYVWYYLWV</sequence>
<evidence type="ECO:0000313" key="1">
    <source>
        <dbReference type="EMBL" id="CAB9526251.1"/>
    </source>
</evidence>
<dbReference type="AlphaFoldDB" id="A0A9N8ES62"/>
<protein>
    <submittedName>
        <fullName evidence="1">Uncharacterized protein</fullName>
    </submittedName>
</protein>
<organism evidence="1 2">
    <name type="scientific">Seminavis robusta</name>
    <dbReference type="NCBI Taxonomy" id="568900"/>
    <lineage>
        <taxon>Eukaryota</taxon>
        <taxon>Sar</taxon>
        <taxon>Stramenopiles</taxon>
        <taxon>Ochrophyta</taxon>
        <taxon>Bacillariophyta</taxon>
        <taxon>Bacillariophyceae</taxon>
        <taxon>Bacillariophycidae</taxon>
        <taxon>Naviculales</taxon>
        <taxon>Naviculaceae</taxon>
        <taxon>Seminavis</taxon>
    </lineage>
</organism>
<dbReference type="Proteomes" id="UP001153069">
    <property type="component" value="Unassembled WGS sequence"/>
</dbReference>
<reference evidence="1" key="1">
    <citation type="submission" date="2020-06" db="EMBL/GenBank/DDBJ databases">
        <authorList>
            <consortium name="Plant Systems Biology data submission"/>
        </authorList>
    </citation>
    <scope>NUCLEOTIDE SEQUENCE</scope>
    <source>
        <strain evidence="1">D6</strain>
    </source>
</reference>
<accession>A0A9N8ES62</accession>
<dbReference type="Pfam" id="PF11175">
    <property type="entry name" value="DUF2961"/>
    <property type="match status" value="2"/>
</dbReference>